<dbReference type="Proteomes" id="UP001281147">
    <property type="component" value="Unassembled WGS sequence"/>
</dbReference>
<gene>
    <name evidence="1" type="ORF">LTR37_007013</name>
</gene>
<sequence length="607" mass="65514">MADTRDGSKPQLSDQPQPSSSDIGFGSDAIAEQLSRLDVKYIALVPGSSYRGLHDSLVNYQGNASPEMLVCLHEEHAVSIAHGYAKITGKPIAVGLHANVGLMHATMAIYNAFTDRVPMVILGATGPLDATKRRPWIDWLHTATDQAALIRHFIKFDDQPHSPNAAIASLVHATAAASTKPCAPVYVCLDLSLQEDEVDPTTLHFPDTKRYLNITPPGPSSEDVSRLLPLLQNAKRTLFMFGRMNNSKTCWQERIQLAERYDAKVVTDLKQTCSFPTDHPLHASQPGVFLAPETLELIRSAELIVSWDWVDLAGALQTAHEPGVEPRSKVVHVSLDAALHNGWSKDHFGLPLADMTIRADPDKALSAILKADDAPAKGNKSEWPDSIVKSTPDMAGVPNGTGSEGIFMTDVANAIYSTIPPEEICLVRVPLSWKGVDLRTPGPLAFMGMDGGAGIGSGPGQVVGTSLALRETSSKLLPVAILGDGDFSMGSSALWTAARYRLPLLVIVANNGSYFNDEVHQERVAKRRGRPVENKWIGMRLDDPAPDIHRMAEGLGCTTVSSVQIKKASELRGVLEQAVQAVRDGKPVVVDVQVLPEGYSSALEKAK</sequence>
<comment type="caution">
    <text evidence="1">The sequence shown here is derived from an EMBL/GenBank/DDBJ whole genome shotgun (WGS) entry which is preliminary data.</text>
</comment>
<organism evidence="1 2">
    <name type="scientific">Vermiconidia calcicola</name>
    <dbReference type="NCBI Taxonomy" id="1690605"/>
    <lineage>
        <taxon>Eukaryota</taxon>
        <taxon>Fungi</taxon>
        <taxon>Dikarya</taxon>
        <taxon>Ascomycota</taxon>
        <taxon>Pezizomycotina</taxon>
        <taxon>Dothideomycetes</taxon>
        <taxon>Dothideomycetidae</taxon>
        <taxon>Mycosphaerellales</taxon>
        <taxon>Extremaceae</taxon>
        <taxon>Vermiconidia</taxon>
    </lineage>
</organism>
<evidence type="ECO:0000313" key="1">
    <source>
        <dbReference type="EMBL" id="KAK3715525.1"/>
    </source>
</evidence>
<dbReference type="EMBL" id="JAUTXU010000048">
    <property type="protein sequence ID" value="KAK3715525.1"/>
    <property type="molecule type" value="Genomic_DNA"/>
</dbReference>
<protein>
    <submittedName>
        <fullName evidence="1">Uncharacterized protein</fullName>
    </submittedName>
</protein>
<reference evidence="1" key="1">
    <citation type="submission" date="2023-07" db="EMBL/GenBank/DDBJ databases">
        <title>Black Yeasts Isolated from many extreme environments.</title>
        <authorList>
            <person name="Coleine C."/>
            <person name="Stajich J.E."/>
            <person name="Selbmann L."/>
        </authorList>
    </citation>
    <scope>NUCLEOTIDE SEQUENCE</scope>
    <source>
        <strain evidence="1">CCFEE 5714</strain>
    </source>
</reference>
<keyword evidence="2" id="KW-1185">Reference proteome</keyword>
<proteinExistence type="predicted"/>
<evidence type="ECO:0000313" key="2">
    <source>
        <dbReference type="Proteomes" id="UP001281147"/>
    </source>
</evidence>
<name>A0ACC3NEU0_9PEZI</name>
<accession>A0ACC3NEU0</accession>